<reference evidence="2" key="1">
    <citation type="journal article" date="2022" name="Int. J. Mol. Sci.">
        <title>Draft Genome of Tanacetum Coccineum: Genomic Comparison of Closely Related Tanacetum-Family Plants.</title>
        <authorList>
            <person name="Yamashiro T."/>
            <person name="Shiraishi A."/>
            <person name="Nakayama K."/>
            <person name="Satake H."/>
        </authorList>
    </citation>
    <scope>NUCLEOTIDE SEQUENCE</scope>
</reference>
<dbReference type="EMBL" id="BQNB010009680">
    <property type="protein sequence ID" value="GJS66890.1"/>
    <property type="molecule type" value="Genomic_DNA"/>
</dbReference>
<gene>
    <name evidence="2" type="ORF">Tco_0681454</name>
</gene>
<dbReference type="Proteomes" id="UP001151760">
    <property type="component" value="Unassembled WGS sequence"/>
</dbReference>
<evidence type="ECO:0000313" key="2">
    <source>
        <dbReference type="EMBL" id="GJS66890.1"/>
    </source>
</evidence>
<evidence type="ECO:0000313" key="3">
    <source>
        <dbReference type="Proteomes" id="UP001151760"/>
    </source>
</evidence>
<organism evidence="2 3">
    <name type="scientific">Tanacetum coccineum</name>
    <dbReference type="NCBI Taxonomy" id="301880"/>
    <lineage>
        <taxon>Eukaryota</taxon>
        <taxon>Viridiplantae</taxon>
        <taxon>Streptophyta</taxon>
        <taxon>Embryophyta</taxon>
        <taxon>Tracheophyta</taxon>
        <taxon>Spermatophyta</taxon>
        <taxon>Magnoliopsida</taxon>
        <taxon>eudicotyledons</taxon>
        <taxon>Gunneridae</taxon>
        <taxon>Pentapetalae</taxon>
        <taxon>asterids</taxon>
        <taxon>campanulids</taxon>
        <taxon>Asterales</taxon>
        <taxon>Asteraceae</taxon>
        <taxon>Asteroideae</taxon>
        <taxon>Anthemideae</taxon>
        <taxon>Anthemidinae</taxon>
        <taxon>Tanacetum</taxon>
    </lineage>
</organism>
<proteinExistence type="predicted"/>
<comment type="caution">
    <text evidence="2">The sequence shown here is derived from an EMBL/GenBank/DDBJ whole genome shotgun (WGS) entry which is preliminary data.</text>
</comment>
<feature type="compositionally biased region" description="Polar residues" evidence="1">
    <location>
        <begin position="79"/>
        <end position="101"/>
    </location>
</feature>
<keyword evidence="3" id="KW-1185">Reference proteome</keyword>
<accession>A0ABQ4XPK0</accession>
<name>A0ABQ4XPK0_9ASTR</name>
<feature type="region of interest" description="Disordered" evidence="1">
    <location>
        <begin position="14"/>
        <end position="101"/>
    </location>
</feature>
<protein>
    <submittedName>
        <fullName evidence="2">Uncharacterized protein</fullName>
    </submittedName>
</protein>
<sequence length="101" mass="11099">MQLKQDVVVEYFQKAESPSLDVELPLTNSETESDKEVPVINAGDQDEGQAGPSPESQPQPSHGVHAGPNREHMDFEATDASSQQKPEQMNEEFTTTAYPNV</sequence>
<evidence type="ECO:0000256" key="1">
    <source>
        <dbReference type="SAM" id="MobiDB-lite"/>
    </source>
</evidence>
<reference evidence="2" key="2">
    <citation type="submission" date="2022-01" db="EMBL/GenBank/DDBJ databases">
        <authorList>
            <person name="Yamashiro T."/>
            <person name="Shiraishi A."/>
            <person name="Satake H."/>
            <person name="Nakayama K."/>
        </authorList>
    </citation>
    <scope>NUCLEOTIDE SEQUENCE</scope>
</reference>